<protein>
    <submittedName>
        <fullName evidence="2">Uncharacterized protein</fullName>
    </submittedName>
</protein>
<keyword evidence="1" id="KW-1133">Transmembrane helix</keyword>
<dbReference type="OrthoDB" id="5418304at2"/>
<accession>A0A1G6ERB6</accession>
<dbReference type="Proteomes" id="UP000198771">
    <property type="component" value="Unassembled WGS sequence"/>
</dbReference>
<keyword evidence="1" id="KW-0472">Membrane</keyword>
<feature type="transmembrane region" description="Helical" evidence="1">
    <location>
        <begin position="7"/>
        <end position="30"/>
    </location>
</feature>
<feature type="transmembrane region" description="Helical" evidence="1">
    <location>
        <begin position="91"/>
        <end position="112"/>
    </location>
</feature>
<keyword evidence="1" id="KW-0812">Transmembrane</keyword>
<organism evidence="2 3">
    <name type="scientific">Desulfonatronum thiosulfatophilum</name>
    <dbReference type="NCBI Taxonomy" id="617002"/>
    <lineage>
        <taxon>Bacteria</taxon>
        <taxon>Pseudomonadati</taxon>
        <taxon>Thermodesulfobacteriota</taxon>
        <taxon>Desulfovibrionia</taxon>
        <taxon>Desulfovibrionales</taxon>
        <taxon>Desulfonatronaceae</taxon>
        <taxon>Desulfonatronum</taxon>
    </lineage>
</organism>
<keyword evidence="3" id="KW-1185">Reference proteome</keyword>
<gene>
    <name evidence="2" type="ORF">SAMN05660653_03075</name>
</gene>
<name>A0A1G6ERB6_9BACT</name>
<reference evidence="2 3" key="1">
    <citation type="submission" date="2016-10" db="EMBL/GenBank/DDBJ databases">
        <authorList>
            <person name="de Groot N.N."/>
        </authorList>
    </citation>
    <scope>NUCLEOTIDE SEQUENCE [LARGE SCALE GENOMIC DNA]</scope>
    <source>
        <strain evidence="2 3">ASO4-2</strain>
    </source>
</reference>
<feature type="transmembrane region" description="Helical" evidence="1">
    <location>
        <begin position="67"/>
        <end position="85"/>
    </location>
</feature>
<proteinExistence type="predicted"/>
<dbReference type="STRING" id="617002.SAMN05660653_03075"/>
<dbReference type="RefSeq" id="WP_092123664.1">
    <property type="nucleotide sequence ID" value="NZ_FMXO01000021.1"/>
</dbReference>
<evidence type="ECO:0000256" key="1">
    <source>
        <dbReference type="SAM" id="Phobius"/>
    </source>
</evidence>
<dbReference type="AlphaFoldDB" id="A0A1G6ERB6"/>
<evidence type="ECO:0000313" key="2">
    <source>
        <dbReference type="EMBL" id="SDB59997.1"/>
    </source>
</evidence>
<feature type="transmembrane region" description="Helical" evidence="1">
    <location>
        <begin position="36"/>
        <end position="55"/>
    </location>
</feature>
<dbReference type="EMBL" id="FMXO01000021">
    <property type="protein sequence ID" value="SDB59997.1"/>
    <property type="molecule type" value="Genomic_DNA"/>
</dbReference>
<evidence type="ECO:0000313" key="3">
    <source>
        <dbReference type="Proteomes" id="UP000198771"/>
    </source>
</evidence>
<sequence length="192" mass="20837">MDFKKHLVLAWEMTLRFIVPLVLMTLVMFLASFLTLGILAPVMMAGYMHAVLLVIRVGREPKIGDLFSFMGLFLPLLAFTVLAVLAVSLGLALLVLPGLAVIVGLAVGAVYMPPLMTDRGLGLIDALMESMRMSFKNNIGEHLVVVLIFWAIQAIGGSFAIGALFTTPIAVMFLMSVYEERISAVPVSPNQI</sequence>